<evidence type="ECO:0000313" key="2">
    <source>
        <dbReference type="Proteomes" id="UP000078200"/>
    </source>
</evidence>
<proteinExistence type="predicted"/>
<name>A0A1A9V2R4_GLOAU</name>
<keyword evidence="2" id="KW-1185">Reference proteome</keyword>
<accession>A0A1A9V2R4</accession>
<dbReference type="AlphaFoldDB" id="A0A1A9V2R4"/>
<sequence length="448" mass="52221">MFLFTANYNEKPSGVNSALFHKIGKLTLKEELVGIREKVGEFQAFRPQRFETIDFIVFATMQFKLNEVNMLFIIPLRSGRGNIRLWPRFRARRDCKSSRVSSLTNLSCLIAEKGRVEQIDLYRVGPYIGFFCWTFKQSPKKASTSAFKFHIKMLKSAKRDTSKLDEFGSVDYKQPLAKQQDMRTATYLGNRYMNDVMYGNKIHAKINESRHFVEDVLLLNQRTSDYKANYVWKFTDPYAERNPTLPRKMENMKTCYETKLKFLKRPMQPATSVTRSDFSGKPVYPNLAPVYPLLPAAVGSTIVTVDRNKPGYSKYLDPQATTQRLDYCYRSPNDIMQGIGAHDNITFWNWKDIEFRKTKVFRDKDVQQCDKLAADECVKRRCEFASQVKSVPYSGMTTEVRQNYIEPIKKTIDYNTSQFQNDLVYEPMDQLPKKTEYSIWGSGEQYHV</sequence>
<dbReference type="VEuPathDB" id="VectorBase:GAUT023887"/>
<dbReference type="Proteomes" id="UP000078200">
    <property type="component" value="Unassembled WGS sequence"/>
</dbReference>
<dbReference type="EnsemblMetazoa" id="GAUT023887-RA">
    <property type="protein sequence ID" value="GAUT023887-PA"/>
    <property type="gene ID" value="GAUT023887"/>
</dbReference>
<organism evidence="1 2">
    <name type="scientific">Glossina austeni</name>
    <name type="common">Savannah tsetse fly</name>
    <dbReference type="NCBI Taxonomy" id="7395"/>
    <lineage>
        <taxon>Eukaryota</taxon>
        <taxon>Metazoa</taxon>
        <taxon>Ecdysozoa</taxon>
        <taxon>Arthropoda</taxon>
        <taxon>Hexapoda</taxon>
        <taxon>Insecta</taxon>
        <taxon>Pterygota</taxon>
        <taxon>Neoptera</taxon>
        <taxon>Endopterygota</taxon>
        <taxon>Diptera</taxon>
        <taxon>Brachycera</taxon>
        <taxon>Muscomorpha</taxon>
        <taxon>Hippoboscoidea</taxon>
        <taxon>Glossinidae</taxon>
        <taxon>Glossina</taxon>
    </lineage>
</organism>
<evidence type="ECO:0000313" key="1">
    <source>
        <dbReference type="EnsemblMetazoa" id="GAUT023887-PA"/>
    </source>
</evidence>
<reference evidence="1" key="1">
    <citation type="submission" date="2020-05" db="UniProtKB">
        <authorList>
            <consortium name="EnsemblMetazoa"/>
        </authorList>
    </citation>
    <scope>IDENTIFICATION</scope>
    <source>
        <strain evidence="1">TTRI</strain>
    </source>
</reference>
<protein>
    <submittedName>
        <fullName evidence="1">Uncharacterized protein</fullName>
    </submittedName>
</protein>